<dbReference type="Gene3D" id="1.20.1280.50">
    <property type="match status" value="1"/>
</dbReference>
<dbReference type="Pfam" id="PF00646">
    <property type="entry name" value="F-box"/>
    <property type="match status" value="1"/>
</dbReference>
<dbReference type="AlphaFoldDB" id="A0ABC9GA88"/>
<dbReference type="EMBL" id="OZ075118">
    <property type="protein sequence ID" value="CAL5089124.1"/>
    <property type="molecule type" value="Genomic_DNA"/>
</dbReference>
<dbReference type="CDD" id="cd22157">
    <property type="entry name" value="F-box_AtFBW1-like"/>
    <property type="match status" value="1"/>
</dbReference>
<name>A0ABC9GA88_9POAL</name>
<reference evidence="2 3" key="2">
    <citation type="submission" date="2024-10" db="EMBL/GenBank/DDBJ databases">
        <authorList>
            <person name="Ryan C."/>
        </authorList>
    </citation>
    <scope>NUCLEOTIDE SEQUENCE [LARGE SCALE GENOMIC DNA]</scope>
</reference>
<reference evidence="3" key="1">
    <citation type="submission" date="2024-06" db="EMBL/GenBank/DDBJ databases">
        <authorList>
            <person name="Ryan C."/>
        </authorList>
    </citation>
    <scope>NUCLEOTIDE SEQUENCE [LARGE SCALE GENOMIC DNA]</scope>
</reference>
<evidence type="ECO:0000313" key="3">
    <source>
        <dbReference type="Proteomes" id="UP001497457"/>
    </source>
</evidence>
<dbReference type="Proteomes" id="UP001497457">
    <property type="component" value="Chromosome 8b"/>
</dbReference>
<keyword evidence="3" id="KW-1185">Reference proteome</keyword>
<proteinExistence type="predicted"/>
<feature type="domain" description="F-box" evidence="1">
    <location>
        <begin position="11"/>
        <end position="57"/>
    </location>
</feature>
<accession>A0ABC9GA88</accession>
<gene>
    <name evidence="2" type="ORF">URODEC1_LOCUS113191</name>
</gene>
<evidence type="ECO:0000313" key="2">
    <source>
        <dbReference type="EMBL" id="CAL5089124.1"/>
    </source>
</evidence>
<dbReference type="InterPro" id="IPR017451">
    <property type="entry name" value="F-box-assoc_interact_dom"/>
</dbReference>
<dbReference type="SMART" id="SM00256">
    <property type="entry name" value="FBOX"/>
    <property type="match status" value="1"/>
</dbReference>
<protein>
    <recommendedName>
        <fullName evidence="1">F-box domain-containing protein</fullName>
    </recommendedName>
</protein>
<dbReference type="Pfam" id="PF08268">
    <property type="entry name" value="FBA_3"/>
    <property type="match status" value="1"/>
</dbReference>
<dbReference type="PANTHER" id="PTHR31111">
    <property type="entry name" value="BNAA05G37150D PROTEIN-RELATED"/>
    <property type="match status" value="1"/>
</dbReference>
<sequence>MLPSSHRLRPDTRASTLPEDVLYEILLRIPAKDLCRLRCVCRAWRSLLSDPHFVVAHPTCHPEPLIVVGYERTRPDRVLCDIMDLSGHVVKRVLAGSENEWVMRAQLDLICVVTDSTMSCQLLDPATGAIHALPEGLAAEHVVYGLNILDYTAMTALGLVASTGEYKVLRVLEATPDPDWHPCQLYEVFTLDHGNSQACWRAKKAPPYRCSVELHYTCSVVMDGIVYFLLSDNGWDHSTAYPRDLVAASFDLETEEWGATIRGPLSSPKDHGIGASSWSDFSMAVLSASVVLGHGRPSCHKVSPSIDLWFLIDSEKGLWVKKHSIQISNLYGRPMVQPLLVLSDGRIILHHVRNIGISSFLKIYDPGSKTCMDVVKMDHHYAVGLYRGNLLGLPNHTS</sequence>
<dbReference type="InterPro" id="IPR013187">
    <property type="entry name" value="F-box-assoc_dom_typ3"/>
</dbReference>
<dbReference type="PROSITE" id="PS50181">
    <property type="entry name" value="FBOX"/>
    <property type="match status" value="1"/>
</dbReference>
<dbReference type="InterPro" id="IPR036047">
    <property type="entry name" value="F-box-like_dom_sf"/>
</dbReference>
<dbReference type="NCBIfam" id="TIGR01640">
    <property type="entry name" value="F_box_assoc_1"/>
    <property type="match status" value="1"/>
</dbReference>
<organism evidence="2 3">
    <name type="scientific">Urochloa decumbens</name>
    <dbReference type="NCBI Taxonomy" id="240449"/>
    <lineage>
        <taxon>Eukaryota</taxon>
        <taxon>Viridiplantae</taxon>
        <taxon>Streptophyta</taxon>
        <taxon>Embryophyta</taxon>
        <taxon>Tracheophyta</taxon>
        <taxon>Spermatophyta</taxon>
        <taxon>Magnoliopsida</taxon>
        <taxon>Liliopsida</taxon>
        <taxon>Poales</taxon>
        <taxon>Poaceae</taxon>
        <taxon>PACMAD clade</taxon>
        <taxon>Panicoideae</taxon>
        <taxon>Panicodae</taxon>
        <taxon>Paniceae</taxon>
        <taxon>Melinidinae</taxon>
        <taxon>Urochloa</taxon>
    </lineage>
</organism>
<dbReference type="PANTHER" id="PTHR31111:SF133">
    <property type="entry name" value="OS07G0196600 PROTEIN"/>
    <property type="match status" value="1"/>
</dbReference>
<dbReference type="InterPro" id="IPR001810">
    <property type="entry name" value="F-box_dom"/>
</dbReference>
<evidence type="ECO:0000259" key="1">
    <source>
        <dbReference type="PROSITE" id="PS50181"/>
    </source>
</evidence>
<dbReference type="SUPFAM" id="SSF81383">
    <property type="entry name" value="F-box domain"/>
    <property type="match status" value="1"/>
</dbReference>